<dbReference type="SUPFAM" id="SSF55874">
    <property type="entry name" value="ATPase domain of HSP90 chaperone/DNA topoisomerase II/histidine kinase"/>
    <property type="match status" value="1"/>
</dbReference>
<comment type="subcellular location">
    <subcellularLocation>
        <location evidence="2">Membrane</location>
    </subcellularLocation>
</comment>
<dbReference type="PRINTS" id="PR00344">
    <property type="entry name" value="BCTRLSENSOR"/>
</dbReference>
<dbReference type="EMBL" id="JADDOJ010000063">
    <property type="protein sequence ID" value="MBE7941767.1"/>
    <property type="molecule type" value="Genomic_DNA"/>
</dbReference>
<evidence type="ECO:0000313" key="12">
    <source>
        <dbReference type="Proteomes" id="UP000715965"/>
    </source>
</evidence>
<dbReference type="Gene3D" id="6.10.340.10">
    <property type="match status" value="1"/>
</dbReference>
<dbReference type="InterPro" id="IPR003661">
    <property type="entry name" value="HisK_dim/P_dom"/>
</dbReference>
<keyword evidence="8" id="KW-1133">Transmembrane helix</keyword>
<dbReference type="CDD" id="cd16922">
    <property type="entry name" value="HATPase_EvgS-ArcB-TorS-like"/>
    <property type="match status" value="1"/>
</dbReference>
<dbReference type="PROSITE" id="PS50109">
    <property type="entry name" value="HIS_KIN"/>
    <property type="match status" value="1"/>
</dbReference>
<dbReference type="Proteomes" id="UP000715965">
    <property type="component" value="Unassembled WGS sequence"/>
</dbReference>
<dbReference type="PANTHER" id="PTHR43047">
    <property type="entry name" value="TWO-COMPONENT HISTIDINE PROTEIN KINASE"/>
    <property type="match status" value="1"/>
</dbReference>
<keyword evidence="7" id="KW-0175">Coiled coil</keyword>
<dbReference type="SUPFAM" id="SSF47384">
    <property type="entry name" value="Homodimeric domain of signal transducing histidine kinase"/>
    <property type="match status" value="1"/>
</dbReference>
<feature type="transmembrane region" description="Helical" evidence="8">
    <location>
        <begin position="261"/>
        <end position="282"/>
    </location>
</feature>
<dbReference type="SMART" id="SM00388">
    <property type="entry name" value="HisKA"/>
    <property type="match status" value="1"/>
</dbReference>
<keyword evidence="4" id="KW-0597">Phosphoprotein</keyword>
<proteinExistence type="predicted"/>
<dbReference type="Gene3D" id="3.30.565.10">
    <property type="entry name" value="Histidine kinase-like ATPase, C-terminal domain"/>
    <property type="match status" value="1"/>
</dbReference>
<keyword evidence="8" id="KW-0472">Membrane</keyword>
<feature type="coiled-coil region" evidence="7">
    <location>
        <begin position="326"/>
        <end position="364"/>
    </location>
</feature>
<dbReference type="RefSeq" id="WP_193781329.1">
    <property type="nucleotide sequence ID" value="NZ_JADDOJ010000063.1"/>
</dbReference>
<keyword evidence="5" id="KW-0808">Transferase</keyword>
<dbReference type="InterPro" id="IPR036097">
    <property type="entry name" value="HisK_dim/P_sf"/>
</dbReference>
<evidence type="ECO:0000259" key="10">
    <source>
        <dbReference type="PROSITE" id="PS50885"/>
    </source>
</evidence>
<evidence type="ECO:0000256" key="3">
    <source>
        <dbReference type="ARBA" id="ARBA00012438"/>
    </source>
</evidence>
<evidence type="ECO:0000256" key="6">
    <source>
        <dbReference type="ARBA" id="ARBA00022777"/>
    </source>
</evidence>
<reference evidence="11 12" key="1">
    <citation type="submission" date="2020-10" db="EMBL/GenBank/DDBJ databases">
        <title>Draft genome of Ramlibacter aquaticus LMG 30558.</title>
        <authorList>
            <person name="Props R."/>
        </authorList>
    </citation>
    <scope>NUCLEOTIDE SEQUENCE [LARGE SCALE GENOMIC DNA]</scope>
    <source>
        <strain evidence="11 12">LMG 30558</strain>
    </source>
</reference>
<evidence type="ECO:0000256" key="1">
    <source>
        <dbReference type="ARBA" id="ARBA00000085"/>
    </source>
</evidence>
<evidence type="ECO:0000256" key="2">
    <source>
        <dbReference type="ARBA" id="ARBA00004370"/>
    </source>
</evidence>
<dbReference type="InterPro" id="IPR004358">
    <property type="entry name" value="Sig_transdc_His_kin-like_C"/>
</dbReference>
<evidence type="ECO:0000256" key="8">
    <source>
        <dbReference type="SAM" id="Phobius"/>
    </source>
</evidence>
<dbReference type="InterPro" id="IPR003660">
    <property type="entry name" value="HAMP_dom"/>
</dbReference>
<evidence type="ECO:0000256" key="4">
    <source>
        <dbReference type="ARBA" id="ARBA00022553"/>
    </source>
</evidence>
<accession>A0ABR9SIB9</accession>
<keyword evidence="12" id="KW-1185">Reference proteome</keyword>
<keyword evidence="8" id="KW-0812">Transmembrane</keyword>
<dbReference type="SMART" id="SM00387">
    <property type="entry name" value="HATPase_c"/>
    <property type="match status" value="1"/>
</dbReference>
<dbReference type="InterPro" id="IPR003594">
    <property type="entry name" value="HATPase_dom"/>
</dbReference>
<protein>
    <recommendedName>
        <fullName evidence="3">histidine kinase</fullName>
        <ecNumber evidence="3">2.7.13.3</ecNumber>
    </recommendedName>
</protein>
<feature type="domain" description="Histidine kinase" evidence="9">
    <location>
        <begin position="374"/>
        <end position="596"/>
    </location>
</feature>
<evidence type="ECO:0000313" key="11">
    <source>
        <dbReference type="EMBL" id="MBE7941767.1"/>
    </source>
</evidence>
<dbReference type="EC" id="2.7.13.3" evidence="3"/>
<evidence type="ECO:0000256" key="7">
    <source>
        <dbReference type="SAM" id="Coils"/>
    </source>
</evidence>
<dbReference type="PROSITE" id="PS50885">
    <property type="entry name" value="HAMP"/>
    <property type="match status" value="1"/>
</dbReference>
<dbReference type="Pfam" id="PF00512">
    <property type="entry name" value="HisKA"/>
    <property type="match status" value="1"/>
</dbReference>
<dbReference type="Gene3D" id="1.10.287.130">
    <property type="match status" value="1"/>
</dbReference>
<dbReference type="CDD" id="cd00082">
    <property type="entry name" value="HisKA"/>
    <property type="match status" value="1"/>
</dbReference>
<comment type="caution">
    <text evidence="11">The sequence shown here is derived from an EMBL/GenBank/DDBJ whole genome shotgun (WGS) entry which is preliminary data.</text>
</comment>
<dbReference type="InterPro" id="IPR005467">
    <property type="entry name" value="His_kinase_dom"/>
</dbReference>
<keyword evidence="6" id="KW-0418">Kinase</keyword>
<comment type="catalytic activity">
    <reaction evidence="1">
        <text>ATP + protein L-histidine = ADP + protein N-phospho-L-histidine.</text>
        <dbReference type="EC" id="2.7.13.3"/>
    </reaction>
</comment>
<feature type="domain" description="HAMP" evidence="10">
    <location>
        <begin position="288"/>
        <end position="341"/>
    </location>
</feature>
<dbReference type="InterPro" id="IPR036890">
    <property type="entry name" value="HATPase_C_sf"/>
</dbReference>
<evidence type="ECO:0000259" key="9">
    <source>
        <dbReference type="PROSITE" id="PS50109"/>
    </source>
</evidence>
<sequence length="599" mass="65139">MMQASRRWLDSSVGNRFVLFSVTTALALVLLLAATAYPLVFYQAWRNFGDERANSFSRIVDRFEQRIESVQQALEQLSRNSFVVNAYVDSTGREVYLQPTLRDFKLPFGVETELVLFDAGAQPFAARSATGMDLAPGLQTLARDAIARRRPQLRVQPQAGGASAMVEMAFPIYYPPARDYEGALVARLPLAALLDQPAGLDPALDCLQLAAGERELQRWGCSRGHAATDLRQSLASARFPDNPQALTAAYGRSASAVVSRMAWGLAVYLGLGAIAAWAAWHVSRRAGRGFARQLQHLGEASRQLARDPYARVAVAWPHDDEVAAFVRSFEQMVQAQQQSQQTLERQVAERTADLEQALKRAEAATIAKSRFLAMMSHEIRTPLNGVIGMAELLSLPDLPDEERRQYGQIIFSSGQSLLAVLNDILDVSKIEAGKLELIPAPFEPARLVAETDALFGQAARTKGVALDAAWDGPAGDRYVADAGRIRQMLANLVGNAVKFTARGSIHIRGTALRQAEGQAVLRFEVQDTGPGLSSEAQALLFQPFSQVEGGNNRQHGGTGLGLSIVRSLAQLMGGSAGVRSTPGQGALFWFELRADLARD</sequence>
<evidence type="ECO:0000256" key="5">
    <source>
        <dbReference type="ARBA" id="ARBA00022679"/>
    </source>
</evidence>
<dbReference type="Pfam" id="PF02518">
    <property type="entry name" value="HATPase_c"/>
    <property type="match status" value="1"/>
</dbReference>
<organism evidence="11 12">
    <name type="scientific">Ramlibacter aquaticus</name>
    <dbReference type="NCBI Taxonomy" id="2780094"/>
    <lineage>
        <taxon>Bacteria</taxon>
        <taxon>Pseudomonadati</taxon>
        <taxon>Pseudomonadota</taxon>
        <taxon>Betaproteobacteria</taxon>
        <taxon>Burkholderiales</taxon>
        <taxon>Comamonadaceae</taxon>
        <taxon>Ramlibacter</taxon>
    </lineage>
</organism>
<gene>
    <name evidence="11" type="ORF">IM725_14390</name>
</gene>
<name>A0ABR9SIB9_9BURK</name>